<keyword evidence="2" id="KW-0723">Serine/threonine-protein kinase</keyword>
<evidence type="ECO:0000256" key="4">
    <source>
        <dbReference type="ARBA" id="ARBA00022741"/>
    </source>
</evidence>
<evidence type="ECO:0000256" key="7">
    <source>
        <dbReference type="ARBA" id="ARBA00047899"/>
    </source>
</evidence>
<dbReference type="InterPro" id="IPR051334">
    <property type="entry name" value="SRPK"/>
</dbReference>
<dbReference type="AlphaFoldDB" id="A0A0F4G791"/>
<proteinExistence type="predicted"/>
<evidence type="ECO:0000256" key="5">
    <source>
        <dbReference type="ARBA" id="ARBA00022777"/>
    </source>
</evidence>
<accession>A0A0F4G791</accession>
<dbReference type="PROSITE" id="PS50011">
    <property type="entry name" value="PROTEIN_KINASE_DOM"/>
    <property type="match status" value="1"/>
</dbReference>
<dbReference type="OrthoDB" id="5979581at2759"/>
<dbReference type="STRING" id="1047168.A0A0F4G791"/>
<keyword evidence="4 9" id="KW-0547">Nucleotide-binding</keyword>
<dbReference type="EC" id="2.7.11.1" evidence="1"/>
<evidence type="ECO:0000256" key="6">
    <source>
        <dbReference type="ARBA" id="ARBA00022840"/>
    </source>
</evidence>
<dbReference type="InterPro" id="IPR000719">
    <property type="entry name" value="Prot_kinase_dom"/>
</dbReference>
<dbReference type="PANTHER" id="PTHR47634:SF9">
    <property type="entry name" value="PROTEIN KINASE DOMAIN-CONTAINING PROTEIN-RELATED"/>
    <property type="match status" value="1"/>
</dbReference>
<dbReference type="Gene3D" id="3.30.200.20">
    <property type="entry name" value="Phosphorylase Kinase, domain 1"/>
    <property type="match status" value="1"/>
</dbReference>
<dbReference type="GO" id="GO:0005524">
    <property type="term" value="F:ATP binding"/>
    <property type="evidence" value="ECO:0007669"/>
    <property type="project" value="UniProtKB-UniRule"/>
</dbReference>
<gene>
    <name evidence="12" type="ORF">TI39_contig4776g00002</name>
</gene>
<dbReference type="GO" id="GO:0050684">
    <property type="term" value="P:regulation of mRNA processing"/>
    <property type="evidence" value="ECO:0007669"/>
    <property type="project" value="TreeGrafter"/>
</dbReference>
<feature type="region of interest" description="Disordered" evidence="10">
    <location>
        <begin position="22"/>
        <end position="43"/>
    </location>
</feature>
<feature type="compositionally biased region" description="Polar residues" evidence="10">
    <location>
        <begin position="27"/>
        <end position="40"/>
    </location>
</feature>
<feature type="domain" description="Protein kinase" evidence="11">
    <location>
        <begin position="60"/>
        <end position="395"/>
    </location>
</feature>
<dbReference type="GO" id="GO:0000245">
    <property type="term" value="P:spliceosomal complex assembly"/>
    <property type="evidence" value="ECO:0007669"/>
    <property type="project" value="TreeGrafter"/>
</dbReference>
<evidence type="ECO:0000256" key="3">
    <source>
        <dbReference type="ARBA" id="ARBA00022679"/>
    </source>
</evidence>
<evidence type="ECO:0000256" key="9">
    <source>
        <dbReference type="PROSITE-ProRule" id="PRU10141"/>
    </source>
</evidence>
<dbReference type="Proteomes" id="UP000033647">
    <property type="component" value="Unassembled WGS sequence"/>
</dbReference>
<comment type="caution">
    <text evidence="12">The sequence shown here is derived from an EMBL/GenBank/DDBJ whole genome shotgun (WGS) entry which is preliminary data.</text>
</comment>
<keyword evidence="6 9" id="KW-0067">ATP-binding</keyword>
<dbReference type="SMART" id="SM00220">
    <property type="entry name" value="S_TKc"/>
    <property type="match status" value="1"/>
</dbReference>
<evidence type="ECO:0000313" key="12">
    <source>
        <dbReference type="EMBL" id="KJX92897.1"/>
    </source>
</evidence>
<dbReference type="InterPro" id="IPR011009">
    <property type="entry name" value="Kinase-like_dom_sf"/>
</dbReference>
<comment type="catalytic activity">
    <reaction evidence="7">
        <text>L-threonyl-[protein] + ATP = O-phospho-L-threonyl-[protein] + ADP + H(+)</text>
        <dbReference type="Rhea" id="RHEA:46608"/>
        <dbReference type="Rhea" id="RHEA-COMP:11060"/>
        <dbReference type="Rhea" id="RHEA-COMP:11605"/>
        <dbReference type="ChEBI" id="CHEBI:15378"/>
        <dbReference type="ChEBI" id="CHEBI:30013"/>
        <dbReference type="ChEBI" id="CHEBI:30616"/>
        <dbReference type="ChEBI" id="CHEBI:61977"/>
        <dbReference type="ChEBI" id="CHEBI:456216"/>
        <dbReference type="EC" id="2.7.11.1"/>
    </reaction>
</comment>
<protein>
    <recommendedName>
        <fullName evidence="1">non-specific serine/threonine protein kinase</fullName>
        <ecNumber evidence="1">2.7.11.1</ecNumber>
    </recommendedName>
</protein>
<reference evidence="12 13" key="1">
    <citation type="submission" date="2015-03" db="EMBL/GenBank/DDBJ databases">
        <title>RNA-seq based gene annotation and comparative genomics of four Zymoseptoria species reveal species-specific pathogenicity related genes and transposable element activity.</title>
        <authorList>
            <person name="Grandaubert J."/>
            <person name="Bhattacharyya A."/>
            <person name="Stukenbrock E.H."/>
        </authorList>
    </citation>
    <scope>NUCLEOTIDE SEQUENCE [LARGE SCALE GENOMIC DNA]</scope>
    <source>
        <strain evidence="12 13">Zb18110</strain>
    </source>
</reference>
<keyword evidence="5 12" id="KW-0418">Kinase</keyword>
<evidence type="ECO:0000259" key="11">
    <source>
        <dbReference type="PROSITE" id="PS50011"/>
    </source>
</evidence>
<dbReference type="EMBL" id="LAFY01004735">
    <property type="protein sequence ID" value="KJX92897.1"/>
    <property type="molecule type" value="Genomic_DNA"/>
</dbReference>
<feature type="binding site" evidence="9">
    <location>
        <position position="89"/>
    </location>
    <ligand>
        <name>ATP</name>
        <dbReference type="ChEBI" id="CHEBI:30616"/>
    </ligand>
</feature>
<evidence type="ECO:0000256" key="10">
    <source>
        <dbReference type="SAM" id="MobiDB-lite"/>
    </source>
</evidence>
<name>A0A0F4G791_9PEZI</name>
<dbReference type="InterPro" id="IPR017441">
    <property type="entry name" value="Protein_kinase_ATP_BS"/>
</dbReference>
<sequence length="399" mass="45273">MSRFLKTLLPYLSRRVKDVPQPVRNDTLPSASTVASTNLGPSPDRHYNVRDQEKFHDNRYEAIKQLGEGRYSRVWLARDLRQNTYVALKILTNDCYGTEHDIFEIEILETITREQNLHETQDAHVLGLLDRFQLTGPNGRHECLALPVLGCTLGFQARRFVQRRIPVRVMKHITRQLLTGLAFLHETCRVIHTDLQPSNICFDLNVAMGQSLEQVTPRVDEDAPGTVRIIDFGVASWIDNHLTDNIQPEHLRAPEVILGAPWGPPIDIWSLGCLVIEFIKGHVAFPGQAKEGSYTSSDDHLAQYMEVLGPMPRELLERGTKSQEYFNEQGALHRIPTLKQTSLQDYVVAQQGPFQRPADMPAEEALLFLDFLQGALALDPQHRKTAKELLGHEWLSDVA</sequence>
<evidence type="ECO:0000256" key="8">
    <source>
        <dbReference type="ARBA" id="ARBA00048679"/>
    </source>
</evidence>
<keyword evidence="13" id="KW-1185">Reference proteome</keyword>
<dbReference type="GO" id="GO:0004674">
    <property type="term" value="F:protein serine/threonine kinase activity"/>
    <property type="evidence" value="ECO:0007669"/>
    <property type="project" value="UniProtKB-KW"/>
</dbReference>
<keyword evidence="3" id="KW-0808">Transferase</keyword>
<dbReference type="SUPFAM" id="SSF56112">
    <property type="entry name" value="Protein kinase-like (PK-like)"/>
    <property type="match status" value="1"/>
</dbReference>
<evidence type="ECO:0000256" key="1">
    <source>
        <dbReference type="ARBA" id="ARBA00012513"/>
    </source>
</evidence>
<dbReference type="Gene3D" id="1.10.510.10">
    <property type="entry name" value="Transferase(Phosphotransferase) domain 1"/>
    <property type="match status" value="1"/>
</dbReference>
<dbReference type="PANTHER" id="PTHR47634">
    <property type="entry name" value="PROTEIN KINASE DOMAIN-CONTAINING PROTEIN-RELATED"/>
    <property type="match status" value="1"/>
</dbReference>
<evidence type="ECO:0000256" key="2">
    <source>
        <dbReference type="ARBA" id="ARBA00022527"/>
    </source>
</evidence>
<dbReference type="Pfam" id="PF00069">
    <property type="entry name" value="Pkinase"/>
    <property type="match status" value="1"/>
</dbReference>
<evidence type="ECO:0000313" key="13">
    <source>
        <dbReference type="Proteomes" id="UP000033647"/>
    </source>
</evidence>
<comment type="catalytic activity">
    <reaction evidence="8">
        <text>L-seryl-[protein] + ATP = O-phospho-L-seryl-[protein] + ADP + H(+)</text>
        <dbReference type="Rhea" id="RHEA:17989"/>
        <dbReference type="Rhea" id="RHEA-COMP:9863"/>
        <dbReference type="Rhea" id="RHEA-COMP:11604"/>
        <dbReference type="ChEBI" id="CHEBI:15378"/>
        <dbReference type="ChEBI" id="CHEBI:29999"/>
        <dbReference type="ChEBI" id="CHEBI:30616"/>
        <dbReference type="ChEBI" id="CHEBI:83421"/>
        <dbReference type="ChEBI" id="CHEBI:456216"/>
        <dbReference type="EC" id="2.7.11.1"/>
    </reaction>
</comment>
<organism evidence="12 13">
    <name type="scientific">Zymoseptoria brevis</name>
    <dbReference type="NCBI Taxonomy" id="1047168"/>
    <lineage>
        <taxon>Eukaryota</taxon>
        <taxon>Fungi</taxon>
        <taxon>Dikarya</taxon>
        <taxon>Ascomycota</taxon>
        <taxon>Pezizomycotina</taxon>
        <taxon>Dothideomycetes</taxon>
        <taxon>Dothideomycetidae</taxon>
        <taxon>Mycosphaerellales</taxon>
        <taxon>Mycosphaerellaceae</taxon>
        <taxon>Zymoseptoria</taxon>
    </lineage>
</organism>
<dbReference type="PROSITE" id="PS00107">
    <property type="entry name" value="PROTEIN_KINASE_ATP"/>
    <property type="match status" value="1"/>
</dbReference>